<comment type="caution">
    <text evidence="4">The sequence shown here is derived from an EMBL/GenBank/DDBJ whole genome shotgun (WGS) entry which is preliminary data.</text>
</comment>
<dbReference type="Gene3D" id="3.40.720.10">
    <property type="entry name" value="Alkaline Phosphatase, subunit A"/>
    <property type="match status" value="1"/>
</dbReference>
<proteinExistence type="inferred from homology"/>
<dbReference type="SUPFAM" id="SSF53649">
    <property type="entry name" value="Alkaline phosphatase-like"/>
    <property type="match status" value="1"/>
</dbReference>
<dbReference type="PROSITE" id="PS00149">
    <property type="entry name" value="SULFATASE_2"/>
    <property type="match status" value="1"/>
</dbReference>
<protein>
    <submittedName>
        <fullName evidence="4">DUF229 domain-containing protein</fullName>
    </submittedName>
</protein>
<dbReference type="CDD" id="cd16152">
    <property type="entry name" value="sulfatase_like"/>
    <property type="match status" value="1"/>
</dbReference>
<keyword evidence="2" id="KW-0378">Hydrolase</keyword>
<accession>A0A3A9AJU4</accession>
<dbReference type="GO" id="GO:0016787">
    <property type="term" value="F:hydrolase activity"/>
    <property type="evidence" value="ECO:0007669"/>
    <property type="project" value="UniProtKB-KW"/>
</dbReference>
<evidence type="ECO:0000259" key="3">
    <source>
        <dbReference type="Pfam" id="PF00884"/>
    </source>
</evidence>
<dbReference type="InterPro" id="IPR017850">
    <property type="entry name" value="Alkaline_phosphatase_core_sf"/>
</dbReference>
<feature type="domain" description="Sulfatase N-terminal" evidence="3">
    <location>
        <begin position="4"/>
        <end position="337"/>
    </location>
</feature>
<dbReference type="EMBL" id="RAYQ01000009">
    <property type="protein sequence ID" value="RKI91588.1"/>
    <property type="molecule type" value="Genomic_DNA"/>
</dbReference>
<dbReference type="Proteomes" id="UP000280696">
    <property type="component" value="Unassembled WGS sequence"/>
</dbReference>
<dbReference type="RefSeq" id="WP_120469309.1">
    <property type="nucleotide sequence ID" value="NZ_CATAJS010000008.1"/>
</dbReference>
<evidence type="ECO:0000313" key="5">
    <source>
        <dbReference type="Proteomes" id="UP000280696"/>
    </source>
</evidence>
<comment type="similarity">
    <text evidence="1">Belongs to the sulfatase family.</text>
</comment>
<gene>
    <name evidence="4" type="ORF">D7V94_10000</name>
</gene>
<dbReference type="Pfam" id="PF00884">
    <property type="entry name" value="Sulfatase"/>
    <property type="match status" value="1"/>
</dbReference>
<dbReference type="InterPro" id="IPR052701">
    <property type="entry name" value="GAG_Ulvan_Degrading_Sulfatases"/>
</dbReference>
<organism evidence="4 5">
    <name type="scientific">Parablautia intestinalis</name>
    <dbReference type="NCBI Taxonomy" id="2320100"/>
    <lineage>
        <taxon>Bacteria</taxon>
        <taxon>Bacillati</taxon>
        <taxon>Bacillota</taxon>
        <taxon>Clostridia</taxon>
        <taxon>Lachnospirales</taxon>
        <taxon>Lachnospiraceae</taxon>
        <taxon>Parablautia</taxon>
    </lineage>
</organism>
<evidence type="ECO:0000313" key="4">
    <source>
        <dbReference type="EMBL" id="RKI91588.1"/>
    </source>
</evidence>
<evidence type="ECO:0000256" key="2">
    <source>
        <dbReference type="ARBA" id="ARBA00022801"/>
    </source>
</evidence>
<evidence type="ECO:0000256" key="1">
    <source>
        <dbReference type="ARBA" id="ARBA00008779"/>
    </source>
</evidence>
<name>A0A3A9AJU4_9FIRM</name>
<dbReference type="PANTHER" id="PTHR43751">
    <property type="entry name" value="SULFATASE"/>
    <property type="match status" value="1"/>
</dbReference>
<dbReference type="PANTHER" id="PTHR43751:SF3">
    <property type="entry name" value="SULFATASE N-TERMINAL DOMAIN-CONTAINING PROTEIN"/>
    <property type="match status" value="1"/>
</dbReference>
<dbReference type="AlphaFoldDB" id="A0A3A9AJU4"/>
<dbReference type="InterPro" id="IPR024607">
    <property type="entry name" value="Sulfatase_CS"/>
</dbReference>
<keyword evidence="5" id="KW-1185">Reference proteome</keyword>
<dbReference type="OrthoDB" id="279611at2"/>
<reference evidence="4 5" key="1">
    <citation type="submission" date="2018-09" db="EMBL/GenBank/DDBJ databases">
        <title>Murine metabolic-syndrome-specific gut microbial biobank.</title>
        <authorList>
            <person name="Liu C."/>
        </authorList>
    </citation>
    <scope>NUCLEOTIDE SEQUENCE [LARGE SCALE GENOMIC DNA]</scope>
    <source>
        <strain evidence="4 5">0.1xD8-82</strain>
    </source>
</reference>
<sequence length="455" mass="51568">MERPNILFYFSDQQRADTLGCYGQKLAVSPNLDRLAEEGVLFEKAFTAQPVCGPCRALFQTGRYPTEINCFRNGQPLPFDCKTVADYMDEAGYETAYVGKWHLASHRNSYSEPPDIDYEKKAIPLERRGGYKGFWRVADVLEATSHGYNGFVFDENMNMCEFKGYRADCITDFALEYLDAYDGNKPFFLTISHIEPHHQNDRECYEGPIGSKVRFADYELPEDLKAFSGDADEMYPDYLGCCKSLDDNLGRLIIKLKEKGLYNNTIIIYSSDHGSHFKTRNKDTHMMGGDDYKRSCHDSCLQVPLVIAGPGFKGGKRIKELVSTAGLPKTFLAMAGIDIGEAMIGEDLGKIASGESTGRRNRIFAQISESRIGRCIRTEDYLYSVYAPGQDGWQQGSSDYYEEDFLYDLKKDPYELENQVRNPAYEKVRKELAEELLEEIEKAEGVRPVIAPCSD</sequence>
<dbReference type="InterPro" id="IPR000917">
    <property type="entry name" value="Sulfatase_N"/>
</dbReference>